<name>A0ABU2DQR6_9MICC</name>
<dbReference type="EMBL" id="JAVKGR010000002">
    <property type="protein sequence ID" value="MDR8018655.1"/>
    <property type="molecule type" value="Genomic_DNA"/>
</dbReference>
<evidence type="ECO:0000313" key="10">
    <source>
        <dbReference type="EMBL" id="MDR8018655.1"/>
    </source>
</evidence>
<protein>
    <recommendedName>
        <fullName evidence="3 8">DNA repair protein RecO</fullName>
    </recommendedName>
    <alternativeName>
        <fullName evidence="7 8">Recombination protein O</fullName>
    </alternativeName>
</protein>
<comment type="caution">
    <text evidence="10">The sequence shown here is derived from an EMBL/GenBank/DDBJ whole genome shotgun (WGS) entry which is preliminary data.</text>
</comment>
<dbReference type="HAMAP" id="MF_00201">
    <property type="entry name" value="RecO"/>
    <property type="match status" value="1"/>
</dbReference>
<dbReference type="SUPFAM" id="SSF50249">
    <property type="entry name" value="Nucleic acid-binding proteins"/>
    <property type="match status" value="1"/>
</dbReference>
<dbReference type="PANTHER" id="PTHR33991:SF1">
    <property type="entry name" value="DNA REPAIR PROTEIN RECO"/>
    <property type="match status" value="1"/>
</dbReference>
<evidence type="ECO:0000313" key="11">
    <source>
        <dbReference type="Proteomes" id="UP001251870"/>
    </source>
</evidence>
<dbReference type="InterPro" id="IPR037278">
    <property type="entry name" value="ARFGAP/RecO"/>
</dbReference>
<evidence type="ECO:0000256" key="8">
    <source>
        <dbReference type="HAMAP-Rule" id="MF_00201"/>
    </source>
</evidence>
<evidence type="ECO:0000256" key="7">
    <source>
        <dbReference type="ARBA" id="ARBA00033409"/>
    </source>
</evidence>
<evidence type="ECO:0000256" key="1">
    <source>
        <dbReference type="ARBA" id="ARBA00003065"/>
    </source>
</evidence>
<dbReference type="InterPro" id="IPR042242">
    <property type="entry name" value="RecO_C"/>
</dbReference>
<dbReference type="NCBIfam" id="TIGR00613">
    <property type="entry name" value="reco"/>
    <property type="match status" value="1"/>
</dbReference>
<organism evidence="10 11">
    <name type="scientific">Nesterenkonia aerolata</name>
    <dbReference type="NCBI Taxonomy" id="3074079"/>
    <lineage>
        <taxon>Bacteria</taxon>
        <taxon>Bacillati</taxon>
        <taxon>Actinomycetota</taxon>
        <taxon>Actinomycetes</taxon>
        <taxon>Micrococcales</taxon>
        <taxon>Micrococcaceae</taxon>
        <taxon>Nesterenkonia</taxon>
    </lineage>
</organism>
<comment type="function">
    <text evidence="1 8">Involved in DNA repair and RecF pathway recombination.</text>
</comment>
<keyword evidence="11" id="KW-1185">Reference proteome</keyword>
<evidence type="ECO:0000256" key="5">
    <source>
        <dbReference type="ARBA" id="ARBA00023172"/>
    </source>
</evidence>
<sequence length="244" mass="26051">MAGSTFASRSYRDAALVLRTHDLGEADRIITVLTPGHGLVRAVAKGVRRTTSKFGATLEPFMAADVQFVHGRSLDIVTQAISKGSYGAAIVADYEKYLAAHVMAQAAERLSETDVDDSRQQFTLLHGGLSALARGIHPPDAVQSSYLLRALARAGWAVSWDACVACGRPGEQPGFSPALGGPTCEDCRPPGARRLDHGTVVLLRALQEGDWTRTRGATAAERHEASAVVHGYAQHQLERRLGTG</sequence>
<evidence type="ECO:0000256" key="6">
    <source>
        <dbReference type="ARBA" id="ARBA00023204"/>
    </source>
</evidence>
<dbReference type="InterPro" id="IPR022572">
    <property type="entry name" value="DNA_rep/recomb_RecO_N"/>
</dbReference>
<proteinExistence type="inferred from homology"/>
<evidence type="ECO:0000259" key="9">
    <source>
        <dbReference type="Pfam" id="PF11967"/>
    </source>
</evidence>
<dbReference type="PANTHER" id="PTHR33991">
    <property type="entry name" value="DNA REPAIR PROTEIN RECO"/>
    <property type="match status" value="1"/>
</dbReference>
<dbReference type="SUPFAM" id="SSF57863">
    <property type="entry name" value="ArfGap/RecO-like zinc finger"/>
    <property type="match status" value="1"/>
</dbReference>
<dbReference type="Gene3D" id="1.20.1440.120">
    <property type="entry name" value="Recombination protein O, C-terminal domain"/>
    <property type="match status" value="1"/>
</dbReference>
<dbReference type="InterPro" id="IPR003717">
    <property type="entry name" value="RecO"/>
</dbReference>
<evidence type="ECO:0000256" key="4">
    <source>
        <dbReference type="ARBA" id="ARBA00022763"/>
    </source>
</evidence>
<dbReference type="Pfam" id="PF02565">
    <property type="entry name" value="RecO_C"/>
    <property type="match status" value="1"/>
</dbReference>
<dbReference type="Gene3D" id="2.40.50.140">
    <property type="entry name" value="Nucleic acid-binding proteins"/>
    <property type="match status" value="1"/>
</dbReference>
<dbReference type="Pfam" id="PF11967">
    <property type="entry name" value="RecO_N"/>
    <property type="match status" value="1"/>
</dbReference>
<evidence type="ECO:0000256" key="2">
    <source>
        <dbReference type="ARBA" id="ARBA00007452"/>
    </source>
</evidence>
<accession>A0ABU2DQR6</accession>
<dbReference type="InterPro" id="IPR012340">
    <property type="entry name" value="NA-bd_OB-fold"/>
</dbReference>
<keyword evidence="4 8" id="KW-0227">DNA damage</keyword>
<dbReference type="Proteomes" id="UP001251870">
    <property type="component" value="Unassembled WGS sequence"/>
</dbReference>
<gene>
    <name evidence="8 10" type="primary">recO</name>
    <name evidence="10" type="ORF">RIL96_03635</name>
</gene>
<dbReference type="RefSeq" id="WP_310547635.1">
    <property type="nucleotide sequence ID" value="NZ_JAVKGR010000002.1"/>
</dbReference>
<evidence type="ECO:0000256" key="3">
    <source>
        <dbReference type="ARBA" id="ARBA00021310"/>
    </source>
</evidence>
<reference evidence="10 11" key="1">
    <citation type="submission" date="2023-09" db="EMBL/GenBank/DDBJ databases">
        <title>Description of three actinobacteria isolated from air of manufacturing shop in a pharmaceutical factory.</title>
        <authorList>
            <person name="Zhang D.-F."/>
        </authorList>
    </citation>
    <scope>NUCLEOTIDE SEQUENCE [LARGE SCALE GENOMIC DNA]</scope>
    <source>
        <strain evidence="10 11">LY-0111</strain>
    </source>
</reference>
<keyword evidence="6 8" id="KW-0234">DNA repair</keyword>
<comment type="similarity">
    <text evidence="2 8">Belongs to the RecO family.</text>
</comment>
<keyword evidence="5 8" id="KW-0233">DNA recombination</keyword>
<feature type="domain" description="DNA replication/recombination mediator RecO N-terminal" evidence="9">
    <location>
        <begin position="11"/>
        <end position="81"/>
    </location>
</feature>